<dbReference type="InterPro" id="IPR011059">
    <property type="entry name" value="Metal-dep_hydrolase_composite"/>
</dbReference>
<dbReference type="AlphaFoldDB" id="A0A6J6G1V5"/>
<dbReference type="InterPro" id="IPR013108">
    <property type="entry name" value="Amidohydro_3"/>
</dbReference>
<feature type="domain" description="Amidohydrolase 3" evidence="1">
    <location>
        <begin position="46"/>
        <end position="563"/>
    </location>
</feature>
<dbReference type="InterPro" id="IPR032466">
    <property type="entry name" value="Metal_Hydrolase"/>
</dbReference>
<dbReference type="EMBL" id="CAEZUP010000001">
    <property type="protein sequence ID" value="CAB4595252.1"/>
    <property type="molecule type" value="Genomic_DNA"/>
</dbReference>
<dbReference type="Gene3D" id="2.30.40.10">
    <property type="entry name" value="Urease, subunit C, domain 1"/>
    <property type="match status" value="1"/>
</dbReference>
<evidence type="ECO:0000313" key="2">
    <source>
        <dbReference type="EMBL" id="CAB4595252.1"/>
    </source>
</evidence>
<dbReference type="GO" id="GO:0016812">
    <property type="term" value="F:hydrolase activity, acting on carbon-nitrogen (but not peptide) bonds, in cyclic amides"/>
    <property type="evidence" value="ECO:0007669"/>
    <property type="project" value="TreeGrafter"/>
</dbReference>
<dbReference type="PANTHER" id="PTHR11647">
    <property type="entry name" value="HYDRANTOINASE/DIHYDROPYRIMIDINASE FAMILY MEMBER"/>
    <property type="match status" value="1"/>
</dbReference>
<proteinExistence type="predicted"/>
<dbReference type="Pfam" id="PF07969">
    <property type="entry name" value="Amidohydro_3"/>
    <property type="match status" value="1"/>
</dbReference>
<organism evidence="2">
    <name type="scientific">freshwater metagenome</name>
    <dbReference type="NCBI Taxonomy" id="449393"/>
    <lineage>
        <taxon>unclassified sequences</taxon>
        <taxon>metagenomes</taxon>
        <taxon>ecological metagenomes</taxon>
    </lineage>
</organism>
<reference evidence="2" key="1">
    <citation type="submission" date="2020-05" db="EMBL/GenBank/DDBJ databases">
        <authorList>
            <person name="Chiriac C."/>
            <person name="Salcher M."/>
            <person name="Ghai R."/>
            <person name="Kavagutti S V."/>
        </authorList>
    </citation>
    <scope>NUCLEOTIDE SEQUENCE</scope>
</reference>
<dbReference type="GO" id="GO:0005829">
    <property type="term" value="C:cytosol"/>
    <property type="evidence" value="ECO:0007669"/>
    <property type="project" value="TreeGrafter"/>
</dbReference>
<name>A0A6J6G1V5_9ZZZZ</name>
<evidence type="ECO:0000259" key="1">
    <source>
        <dbReference type="Pfam" id="PF07969"/>
    </source>
</evidence>
<dbReference type="SUPFAM" id="SSF51556">
    <property type="entry name" value="Metallo-dependent hydrolases"/>
    <property type="match status" value="1"/>
</dbReference>
<dbReference type="PANTHER" id="PTHR11647:SF1">
    <property type="entry name" value="COLLAPSIN RESPONSE MEDIATOR PROTEIN"/>
    <property type="match status" value="1"/>
</dbReference>
<dbReference type="CDD" id="cd01297">
    <property type="entry name" value="D-aminoacylase"/>
    <property type="match status" value="1"/>
</dbReference>
<gene>
    <name evidence="2" type="ORF">UFOPK1835_00015</name>
</gene>
<sequence length="582" mass="61908">MYDLKITGGTIVDGSGADRFIGDIAVKDGKIVAIKRGGGLEGDAVETIDATGKIVTPGFVDIHTHYDGQVTWDEQLEPSSTHGVTTVVSGNCGVGFAPVHHGSEADLISLMEGVEDIPGTALTEGMTWGWESFPGYLDKLDERELAVDYGVQIAHSAVRTYVMGDRGARNEAASTEDIDLMAKHVQEAVEAGALGFSTSRTLGHRAMNGEPVPGTFAAEDELFGLGRAMARGGNAVFELAPMGAAGEDIIAPKVEVEWMRRLAAEIDRPVSFALIQVDAAPELWREIMAESMAAHDAGSPIFPQVAARPFGMLLGFAGHHAFSKRPTYIELAGRMSPQELALELIKPSVKAAILSETDLPANPSVLFDGMNGLAQGMVGNTYNLGAHVDYEPTADQTIAALAAAQGRDPLEVLYDAYSEFDGTAMTMVPFFNYSHGNQDAVREMLLHPAGVAGLSDGGAHCGMICDASYPTYLLSFWAKGRTRGPGLPLEFVVKKQSFDTAQLFGLTDRGLLAEGKRADINIIDMDTIAIGRPSMAYDLPAGGKRLLQGATGYTHTIVNGVVTRRNDADTGARPGRLVRGTR</sequence>
<dbReference type="InterPro" id="IPR050378">
    <property type="entry name" value="Metallo-dep_Hydrolases_sf"/>
</dbReference>
<accession>A0A6J6G1V5</accession>
<protein>
    <submittedName>
        <fullName evidence="2">Unannotated protein</fullName>
    </submittedName>
</protein>
<dbReference type="Gene3D" id="3.20.20.140">
    <property type="entry name" value="Metal-dependent hydrolases"/>
    <property type="match status" value="1"/>
</dbReference>
<dbReference type="SUPFAM" id="SSF51338">
    <property type="entry name" value="Composite domain of metallo-dependent hydrolases"/>
    <property type="match status" value="1"/>
</dbReference>